<gene>
    <name evidence="5" type="ORF">AAHA92_28158</name>
</gene>
<dbReference type="SUPFAM" id="SSF56112">
    <property type="entry name" value="Protein kinase-like (PK-like)"/>
    <property type="match status" value="1"/>
</dbReference>
<dbReference type="GO" id="GO:0005524">
    <property type="term" value="F:ATP binding"/>
    <property type="evidence" value="ECO:0007669"/>
    <property type="project" value="UniProtKB-UniRule"/>
</dbReference>
<evidence type="ECO:0000313" key="6">
    <source>
        <dbReference type="Proteomes" id="UP001567538"/>
    </source>
</evidence>
<comment type="subcellular location">
    <subcellularLocation>
        <location evidence="1">Cell membrane</location>
    </subcellularLocation>
</comment>
<keyword evidence="5" id="KW-0808">Transferase</keyword>
<keyword evidence="6" id="KW-1185">Reference proteome</keyword>
<proteinExistence type="predicted"/>
<dbReference type="InterPro" id="IPR017441">
    <property type="entry name" value="Protein_kinase_ATP_BS"/>
</dbReference>
<dbReference type="PANTHER" id="PTHR45621">
    <property type="entry name" value="OS01G0588500 PROTEIN-RELATED"/>
    <property type="match status" value="1"/>
</dbReference>
<dbReference type="Gene3D" id="3.30.200.20">
    <property type="entry name" value="Phosphorylase Kinase, domain 1"/>
    <property type="match status" value="1"/>
</dbReference>
<dbReference type="Proteomes" id="UP001567538">
    <property type="component" value="Unassembled WGS sequence"/>
</dbReference>
<organism evidence="5 6">
    <name type="scientific">Salvia divinorum</name>
    <name type="common">Maria pastora</name>
    <name type="synonym">Diviner's sage</name>
    <dbReference type="NCBI Taxonomy" id="28513"/>
    <lineage>
        <taxon>Eukaryota</taxon>
        <taxon>Viridiplantae</taxon>
        <taxon>Streptophyta</taxon>
        <taxon>Embryophyta</taxon>
        <taxon>Tracheophyta</taxon>
        <taxon>Spermatophyta</taxon>
        <taxon>Magnoliopsida</taxon>
        <taxon>eudicotyledons</taxon>
        <taxon>Gunneridae</taxon>
        <taxon>Pentapetalae</taxon>
        <taxon>asterids</taxon>
        <taxon>lamiids</taxon>
        <taxon>Lamiales</taxon>
        <taxon>Lamiaceae</taxon>
        <taxon>Nepetoideae</taxon>
        <taxon>Mentheae</taxon>
        <taxon>Salviinae</taxon>
        <taxon>Salvia</taxon>
        <taxon>Salvia subgen. Calosphace</taxon>
    </lineage>
</organism>
<accession>A0ABD1FX04</accession>
<keyword evidence="5" id="KW-0418">Kinase</keyword>
<protein>
    <submittedName>
        <fullName evidence="5">Protein kinase 2B</fullName>
    </submittedName>
</protein>
<feature type="binding site" evidence="3">
    <location>
        <position position="129"/>
    </location>
    <ligand>
        <name>ATP</name>
        <dbReference type="ChEBI" id="CHEBI:30616"/>
    </ligand>
</feature>
<dbReference type="InterPro" id="IPR050823">
    <property type="entry name" value="Plant_Ser_Thr_Prot_Kinase"/>
</dbReference>
<dbReference type="InterPro" id="IPR001245">
    <property type="entry name" value="Ser-Thr/Tyr_kinase_cat_dom"/>
</dbReference>
<evidence type="ECO:0000313" key="5">
    <source>
        <dbReference type="EMBL" id="KAL1535376.1"/>
    </source>
</evidence>
<evidence type="ECO:0000259" key="4">
    <source>
        <dbReference type="PROSITE" id="PS50011"/>
    </source>
</evidence>
<evidence type="ECO:0000256" key="1">
    <source>
        <dbReference type="ARBA" id="ARBA00004236"/>
    </source>
</evidence>
<comment type="caution">
    <text evidence="5">The sequence shown here is derived from an EMBL/GenBank/DDBJ whole genome shotgun (WGS) entry which is preliminary data.</text>
</comment>
<dbReference type="AlphaFoldDB" id="A0ABD1FX04"/>
<dbReference type="PROSITE" id="PS50011">
    <property type="entry name" value="PROTEIN_KINASE_DOM"/>
    <property type="match status" value="1"/>
</dbReference>
<keyword evidence="3" id="KW-0547">Nucleotide-binding</keyword>
<dbReference type="EMBL" id="JBEAFC010000011">
    <property type="protein sequence ID" value="KAL1535376.1"/>
    <property type="molecule type" value="Genomic_DNA"/>
</dbReference>
<name>A0ABD1FX04_SALDI</name>
<dbReference type="InterPro" id="IPR011009">
    <property type="entry name" value="Kinase-like_dom_sf"/>
</dbReference>
<dbReference type="GO" id="GO:0005886">
    <property type="term" value="C:plasma membrane"/>
    <property type="evidence" value="ECO:0007669"/>
    <property type="project" value="UniProtKB-SubCell"/>
</dbReference>
<dbReference type="InterPro" id="IPR000719">
    <property type="entry name" value="Prot_kinase_dom"/>
</dbReference>
<dbReference type="GO" id="GO:0016301">
    <property type="term" value="F:kinase activity"/>
    <property type="evidence" value="ECO:0007669"/>
    <property type="project" value="UniProtKB-KW"/>
</dbReference>
<keyword evidence="3" id="KW-0067">ATP-binding</keyword>
<feature type="domain" description="Protein kinase" evidence="4">
    <location>
        <begin position="90"/>
        <end position="363"/>
    </location>
</feature>
<dbReference type="Gene3D" id="1.10.510.10">
    <property type="entry name" value="Transferase(Phosphotransferase) domain 1"/>
    <property type="match status" value="1"/>
</dbReference>
<sequence>MSRNYDNWEKLVAAVLKREEFRRLAHCESFSTSISTDLSARSSFDFDVPHDSRNSKESSDQVPSSWESIFESCNIKAIPFEEIKLATQNFQQDMLLGGGRFGSVFKGWIHEHLLTAVKPGSGVAVAIKKLNKEELLSSKIQKFFLVLDFVLIGYSFEEGQKFLVYEFMPNGSLDNHLFTRGHQLLSWEKRVEVATAAARGLLFFHDLAIIVTHASVKSSSILLDDELNAKLSDLDLTTTLRLDPLSTPVRNDYAAPEYIASGTGRLTMKSDVYSFGIILLELLTGLRVFDENRPMKEQNLIVWATRYSNNRKKLLQIVDSRLERKYPHDEAYKFGKLALQCLSLDPKLRPTMAEVTDILEKFSSPLSVGPHYCQNSTEHSTGIDRQTDQAGSSNWLVLQPRGIDRQTDQAGSSNWLVLQPRGIDRQTDQAGSSNWLVLQPRGIDRQTDQAGSSNWLVLQPRGIDRQTDQAGSSNWLVLQPRGIDRQTDQAGSSNWLVLQPRGIDRQTDQAGSSNWLVLQPRGIDRQTDQAGSSNWLVLQPRGIDRQTDQAGSSNWLVLQPKGALKNGPKKKPTVKKVRFVDDALAESTVEAGYRSLSHYDPLYGLIFNTI</sequence>
<reference evidence="5 6" key="1">
    <citation type="submission" date="2024-06" db="EMBL/GenBank/DDBJ databases">
        <title>A chromosome level genome sequence of Diviner's sage (Salvia divinorum).</title>
        <authorList>
            <person name="Ford S.A."/>
            <person name="Ro D.-K."/>
            <person name="Ness R.W."/>
            <person name="Phillips M.A."/>
        </authorList>
    </citation>
    <scope>NUCLEOTIDE SEQUENCE [LARGE SCALE GENOMIC DNA]</scope>
    <source>
        <strain evidence="5">SAF-2024a</strain>
        <tissue evidence="5">Leaf</tissue>
    </source>
</reference>
<keyword evidence="2" id="KW-0472">Membrane</keyword>
<evidence type="ECO:0000256" key="2">
    <source>
        <dbReference type="ARBA" id="ARBA00022475"/>
    </source>
</evidence>
<dbReference type="Pfam" id="PF07714">
    <property type="entry name" value="PK_Tyr_Ser-Thr"/>
    <property type="match status" value="1"/>
</dbReference>
<evidence type="ECO:0000256" key="3">
    <source>
        <dbReference type="PROSITE-ProRule" id="PRU10141"/>
    </source>
</evidence>
<dbReference type="PROSITE" id="PS00107">
    <property type="entry name" value="PROTEIN_KINASE_ATP"/>
    <property type="match status" value="1"/>
</dbReference>
<keyword evidence="2" id="KW-1003">Cell membrane</keyword>